<feature type="region of interest" description="Disordered" evidence="1">
    <location>
        <begin position="526"/>
        <end position="571"/>
    </location>
</feature>
<feature type="compositionally biased region" description="Basic and acidic residues" evidence="1">
    <location>
        <begin position="527"/>
        <end position="537"/>
    </location>
</feature>
<feature type="compositionally biased region" description="Polar residues" evidence="1">
    <location>
        <begin position="538"/>
        <end position="559"/>
    </location>
</feature>
<evidence type="ECO:0000313" key="4">
    <source>
        <dbReference type="Proteomes" id="UP001233172"/>
    </source>
</evidence>
<accession>A0AAD8F718</accession>
<dbReference type="GO" id="GO:0030427">
    <property type="term" value="C:site of polarized growth"/>
    <property type="evidence" value="ECO:0007669"/>
    <property type="project" value="TreeGrafter"/>
</dbReference>
<reference evidence="3" key="2">
    <citation type="submission" date="2023-04" db="EMBL/GenBank/DDBJ databases">
        <authorList>
            <person name="Bu L."/>
            <person name="Lu L."/>
            <person name="Laidemitt M.R."/>
            <person name="Zhang S.M."/>
            <person name="Mutuku M."/>
            <person name="Mkoji G."/>
            <person name="Steinauer M."/>
            <person name="Loker E.S."/>
        </authorList>
    </citation>
    <scope>NUCLEOTIDE SEQUENCE</scope>
    <source>
        <strain evidence="3">KasaAsao</strain>
        <tissue evidence="3">Whole Snail</tissue>
    </source>
</reference>
<dbReference type="EMBL" id="JASAOG010000090">
    <property type="protein sequence ID" value="KAK0052998.1"/>
    <property type="molecule type" value="Genomic_DNA"/>
</dbReference>
<dbReference type="GO" id="GO:0005938">
    <property type="term" value="C:cell cortex"/>
    <property type="evidence" value="ECO:0007669"/>
    <property type="project" value="TreeGrafter"/>
</dbReference>
<name>A0AAD8F718_BIOPF</name>
<reference evidence="3" key="1">
    <citation type="journal article" date="2023" name="PLoS Negl. Trop. Dis.">
        <title>A genome sequence for Biomphalaria pfeifferi, the major vector snail for the human-infecting parasite Schistosoma mansoni.</title>
        <authorList>
            <person name="Bu L."/>
            <person name="Lu L."/>
            <person name="Laidemitt M.R."/>
            <person name="Zhang S.M."/>
            <person name="Mutuku M."/>
            <person name="Mkoji G."/>
            <person name="Steinauer M."/>
            <person name="Loker E.S."/>
        </authorList>
    </citation>
    <scope>NUCLEOTIDE SEQUENCE</scope>
    <source>
        <strain evidence="3">KasaAsao</strain>
    </source>
</reference>
<protein>
    <submittedName>
        <fullName evidence="3">Protein furry</fullName>
    </submittedName>
</protein>
<dbReference type="PANTHER" id="PTHR12295">
    <property type="entry name" value="FURRY-RELATED"/>
    <property type="match status" value="1"/>
</dbReference>
<dbReference type="GO" id="GO:0000902">
    <property type="term" value="P:cell morphogenesis"/>
    <property type="evidence" value="ECO:0007669"/>
    <property type="project" value="InterPro"/>
</dbReference>
<gene>
    <name evidence="3" type="ORF">Bpfe_017615</name>
</gene>
<comment type="caution">
    <text evidence="3">The sequence shown here is derived from an EMBL/GenBank/DDBJ whole genome shotgun (WGS) entry which is preliminary data.</text>
</comment>
<evidence type="ECO:0000313" key="3">
    <source>
        <dbReference type="EMBL" id="KAK0052998.1"/>
    </source>
</evidence>
<dbReference type="InterPro" id="IPR039867">
    <property type="entry name" value="Furry/Tao3/Mor2"/>
</dbReference>
<dbReference type="GO" id="GO:0031175">
    <property type="term" value="P:neuron projection development"/>
    <property type="evidence" value="ECO:0007669"/>
    <property type="project" value="TreeGrafter"/>
</dbReference>
<dbReference type="AlphaFoldDB" id="A0AAD8F718"/>
<feature type="domain" description="Cell morphogenesis central region" evidence="2">
    <location>
        <begin position="175"/>
        <end position="345"/>
    </location>
</feature>
<keyword evidence="4" id="KW-1185">Reference proteome</keyword>
<organism evidence="3 4">
    <name type="scientific">Biomphalaria pfeifferi</name>
    <name type="common">Bloodfluke planorb</name>
    <name type="synonym">Freshwater snail</name>
    <dbReference type="NCBI Taxonomy" id="112525"/>
    <lineage>
        <taxon>Eukaryota</taxon>
        <taxon>Metazoa</taxon>
        <taxon>Spiralia</taxon>
        <taxon>Lophotrochozoa</taxon>
        <taxon>Mollusca</taxon>
        <taxon>Gastropoda</taxon>
        <taxon>Heterobranchia</taxon>
        <taxon>Euthyneura</taxon>
        <taxon>Panpulmonata</taxon>
        <taxon>Hygrophila</taxon>
        <taxon>Lymnaeoidea</taxon>
        <taxon>Planorbidae</taxon>
        <taxon>Biomphalaria</taxon>
    </lineage>
</organism>
<dbReference type="PANTHER" id="PTHR12295:SF30">
    <property type="entry name" value="PROTEIN FURRY"/>
    <property type="match status" value="1"/>
</dbReference>
<feature type="domain" description="Cell morphogenesis central region" evidence="2">
    <location>
        <begin position="386"/>
        <end position="470"/>
    </location>
</feature>
<dbReference type="Pfam" id="PF14228">
    <property type="entry name" value="MOR2-PAG1_mid"/>
    <property type="match status" value="2"/>
</dbReference>
<evidence type="ECO:0000256" key="1">
    <source>
        <dbReference type="SAM" id="MobiDB-lite"/>
    </source>
</evidence>
<dbReference type="InterPro" id="IPR029473">
    <property type="entry name" value="MOR2-PAG1_mid"/>
</dbReference>
<proteinExistence type="predicted"/>
<sequence length="638" mass="72205">MVIWGLQCALKLMTVRHNSTYNDESGIIDMETGSLTSMFVDYIDGARQYLEGENDRDLPILQEIRLHFSGFIQHLICNTPMEYRKNLLSRDLRYSLFHLFANWSGHFNLPYGPGEKRHYKEDKWSEQEISAVRAMSAVLCCGKVFDPNGLNDDGYIYHWLDTLLSSQDEKIYELAKETVFLLLDFNSETQLLLDWVIDRCYTGHNEVADGCFNALAAVFQTREYPCDHVAMLNLAVLNVGSPRMSTHETAIQLLHLLDLRFFQVAPVFRDASEESIPPLTALNDTLLAVSYCNSQIFISDQLARMHTDLTMPMFSEITQRFHTARPSVRQTLLKYLLPWLHNMELVDPSLPQTSPLTSFLTRLSDAQSDVFVPPLKGEGWGSTQATEMVLNNLFYVTVTFGDEHPLEIEALWAALVSCWPSNLKVIIRYLVIITNIAATDLLPYAKRVVTYLGRAKPEKLVDELMNELQTVETLNVNIERTQTPPFYRLSSIKKMASGNNAADDEKQVSPPMDYQLEKGILHTKRHSANDDVQHESTPRTNSTASLRSINSNSTGSTAEQPGDDDVIGPAPSRIGVEMRRSESPAPYPLPMPAYGGYFAPLNECLPENFTPTPGFHRQTFFFLYLSFAKFCGSFISGK</sequence>
<dbReference type="Proteomes" id="UP001233172">
    <property type="component" value="Unassembled WGS sequence"/>
</dbReference>
<evidence type="ECO:0000259" key="2">
    <source>
        <dbReference type="Pfam" id="PF14228"/>
    </source>
</evidence>